<evidence type="ECO:0000259" key="1">
    <source>
        <dbReference type="Pfam" id="PF02627"/>
    </source>
</evidence>
<dbReference type="KEGG" id="aba:Acid345_3513"/>
<dbReference type="RefSeq" id="WP_011524313.1">
    <property type="nucleotide sequence ID" value="NC_008009.1"/>
</dbReference>
<dbReference type="eggNOG" id="COG2128">
    <property type="taxonomic scope" value="Bacteria"/>
</dbReference>
<evidence type="ECO:0000313" key="3">
    <source>
        <dbReference type="Proteomes" id="UP000002432"/>
    </source>
</evidence>
<dbReference type="InterPro" id="IPR003779">
    <property type="entry name" value="CMD-like"/>
</dbReference>
<accession>Q1IKT6</accession>
<dbReference type="Gene3D" id="1.20.1290.10">
    <property type="entry name" value="AhpD-like"/>
    <property type="match status" value="1"/>
</dbReference>
<gene>
    <name evidence="2" type="ordered locus">Acid345_3513</name>
</gene>
<dbReference type="NCBIfam" id="TIGR00778">
    <property type="entry name" value="ahpD_dom"/>
    <property type="match status" value="1"/>
</dbReference>
<dbReference type="Proteomes" id="UP000002432">
    <property type="component" value="Chromosome"/>
</dbReference>
<dbReference type="PANTHER" id="PTHR34846:SF7">
    <property type="entry name" value="BLL7811 PROTEIN"/>
    <property type="match status" value="1"/>
</dbReference>
<reference evidence="2 3" key="1">
    <citation type="journal article" date="2009" name="Appl. Environ. Microbiol.">
        <title>Three genomes from the phylum Acidobacteria provide insight into the lifestyles of these microorganisms in soils.</title>
        <authorList>
            <person name="Ward N.L."/>
            <person name="Challacombe J.F."/>
            <person name="Janssen P.H."/>
            <person name="Henrissat B."/>
            <person name="Coutinho P.M."/>
            <person name="Wu M."/>
            <person name="Xie G."/>
            <person name="Haft D.H."/>
            <person name="Sait M."/>
            <person name="Badger J."/>
            <person name="Barabote R.D."/>
            <person name="Bradley B."/>
            <person name="Brettin T.S."/>
            <person name="Brinkac L.M."/>
            <person name="Bruce D."/>
            <person name="Creasy T."/>
            <person name="Daugherty S.C."/>
            <person name="Davidsen T.M."/>
            <person name="DeBoy R.T."/>
            <person name="Detter J.C."/>
            <person name="Dodson R.J."/>
            <person name="Durkin A.S."/>
            <person name="Ganapathy A."/>
            <person name="Gwinn-Giglio M."/>
            <person name="Han C.S."/>
            <person name="Khouri H."/>
            <person name="Kiss H."/>
            <person name="Kothari S.P."/>
            <person name="Madupu R."/>
            <person name="Nelson K.E."/>
            <person name="Nelson W.C."/>
            <person name="Paulsen I."/>
            <person name="Penn K."/>
            <person name="Ren Q."/>
            <person name="Rosovitz M.J."/>
            <person name="Selengut J.D."/>
            <person name="Shrivastava S."/>
            <person name="Sullivan S.A."/>
            <person name="Tapia R."/>
            <person name="Thompson L.S."/>
            <person name="Watkins K.L."/>
            <person name="Yang Q."/>
            <person name="Yu C."/>
            <person name="Zafar N."/>
            <person name="Zhou L."/>
            <person name="Kuske C.R."/>
        </authorList>
    </citation>
    <scope>NUCLEOTIDE SEQUENCE [LARGE SCALE GENOMIC DNA]</scope>
    <source>
        <strain evidence="2 3">Ellin345</strain>
    </source>
</reference>
<evidence type="ECO:0000313" key="2">
    <source>
        <dbReference type="EMBL" id="ABF42514.1"/>
    </source>
</evidence>
<dbReference type="OrthoDB" id="9801997at2"/>
<dbReference type="EMBL" id="CP000360">
    <property type="protein sequence ID" value="ABF42514.1"/>
    <property type="molecule type" value="Genomic_DNA"/>
</dbReference>
<organism evidence="2 3">
    <name type="scientific">Koribacter versatilis (strain Ellin345)</name>
    <dbReference type="NCBI Taxonomy" id="204669"/>
    <lineage>
        <taxon>Bacteria</taxon>
        <taxon>Pseudomonadati</taxon>
        <taxon>Acidobacteriota</taxon>
        <taxon>Terriglobia</taxon>
        <taxon>Terriglobales</taxon>
        <taxon>Candidatus Korobacteraceae</taxon>
        <taxon>Candidatus Korobacter</taxon>
    </lineage>
</organism>
<dbReference type="PANTHER" id="PTHR34846">
    <property type="entry name" value="4-CARBOXYMUCONOLACTONE DECARBOXYLASE FAMILY PROTEIN (AFU_ORTHOLOGUE AFUA_6G11590)"/>
    <property type="match status" value="1"/>
</dbReference>
<dbReference type="InterPro" id="IPR029032">
    <property type="entry name" value="AhpD-like"/>
</dbReference>
<name>Q1IKT6_KORVE</name>
<dbReference type="InterPro" id="IPR004675">
    <property type="entry name" value="AhpD_core"/>
</dbReference>
<dbReference type="AlphaFoldDB" id="Q1IKT6"/>
<dbReference type="Pfam" id="PF02627">
    <property type="entry name" value="CMD"/>
    <property type="match status" value="1"/>
</dbReference>
<protein>
    <submittedName>
        <fullName evidence="2">Alkylhydroperoxidase AhpD</fullName>
    </submittedName>
</protein>
<dbReference type="STRING" id="204669.Acid345_3513"/>
<dbReference type="HOGENOM" id="CLU_082760_6_1_0"/>
<feature type="domain" description="Carboxymuconolactone decarboxylase-like" evidence="1">
    <location>
        <begin position="13"/>
        <end position="94"/>
    </location>
</feature>
<dbReference type="SUPFAM" id="SSF69118">
    <property type="entry name" value="AhpD-like"/>
    <property type="match status" value="1"/>
</dbReference>
<proteinExistence type="predicted"/>
<dbReference type="EnsemblBacteria" id="ABF42514">
    <property type="protein sequence ID" value="ABF42514"/>
    <property type="gene ID" value="Acid345_3513"/>
</dbReference>
<dbReference type="GO" id="GO:0051920">
    <property type="term" value="F:peroxiredoxin activity"/>
    <property type="evidence" value="ECO:0007669"/>
    <property type="project" value="InterPro"/>
</dbReference>
<keyword evidence="3" id="KW-1185">Reference proteome</keyword>
<sequence length="167" mass="18523">MKSRMTNPALILPEAMQALRTISTLIEKAGVPVTTLQLIELRVSQINGCSVCLEMHAFVAKKAGETDTRLVALAGWRDAPYYSDAERAALALAEHVTRLSDRSDPVPDTVWNEAVRHYDEKGLSALLLAITSINTWNRLNVATRQVAGEWMKFPEAVKMLEEYAVAK</sequence>